<dbReference type="Proteomes" id="UP000294743">
    <property type="component" value="Unassembled WGS sequence"/>
</dbReference>
<sequence>MERSKKSFFWLMLVLGIFCIIGSIAAITNPGVTLITLVVVIAAVAFVRGIEAIILYFDIKSYGDFKPVMMLVVGILEIVLGVLFLSDIASGVATLGVMVAFWLIFDSIFRLTNAGYYKNVMPGMYVLMIILNIISLVVGVMLLFEPLVSAMTIPVLLSVSFAVFGIQSIVIAFTSRNA</sequence>
<keyword evidence="1" id="KW-0812">Transmembrane</keyword>
<gene>
    <name evidence="2" type="ORF">EDD63_10272</name>
</gene>
<keyword evidence="1" id="KW-1133">Transmembrane helix</keyword>
<dbReference type="RefSeq" id="WP_134167630.1">
    <property type="nucleotide sequence ID" value="NZ_SODD01000002.1"/>
</dbReference>
<accession>A0A4R8A848</accession>
<organism evidence="2 3">
    <name type="scientific">Breznakia blatticola</name>
    <dbReference type="NCBI Taxonomy" id="1754012"/>
    <lineage>
        <taxon>Bacteria</taxon>
        <taxon>Bacillati</taxon>
        <taxon>Bacillota</taxon>
        <taxon>Erysipelotrichia</taxon>
        <taxon>Erysipelotrichales</taxon>
        <taxon>Erysipelotrichaceae</taxon>
        <taxon>Breznakia</taxon>
    </lineage>
</organism>
<dbReference type="Pfam" id="PF03729">
    <property type="entry name" value="DUF308"/>
    <property type="match status" value="2"/>
</dbReference>
<proteinExistence type="predicted"/>
<feature type="transmembrane region" description="Helical" evidence="1">
    <location>
        <begin position="92"/>
        <end position="112"/>
    </location>
</feature>
<evidence type="ECO:0000313" key="3">
    <source>
        <dbReference type="Proteomes" id="UP000294743"/>
    </source>
</evidence>
<keyword evidence="3" id="KW-1185">Reference proteome</keyword>
<feature type="transmembrane region" description="Helical" evidence="1">
    <location>
        <begin position="68"/>
        <end position="86"/>
    </location>
</feature>
<dbReference type="InterPro" id="IPR052712">
    <property type="entry name" value="Acid_resist_chaperone_HdeD"/>
</dbReference>
<reference evidence="2 3" key="1">
    <citation type="submission" date="2019-03" db="EMBL/GenBank/DDBJ databases">
        <title>Genomic Encyclopedia of Type Strains, Phase IV (KMG-IV): sequencing the most valuable type-strain genomes for metagenomic binning, comparative biology and taxonomic classification.</title>
        <authorList>
            <person name="Goeker M."/>
        </authorList>
    </citation>
    <scope>NUCLEOTIDE SEQUENCE [LARGE SCALE GENOMIC DNA]</scope>
    <source>
        <strain evidence="2 3">DSM 28867</strain>
    </source>
</reference>
<dbReference type="PANTHER" id="PTHR34989">
    <property type="entry name" value="PROTEIN HDED"/>
    <property type="match status" value="1"/>
</dbReference>
<keyword evidence="1" id="KW-0472">Membrane</keyword>
<dbReference type="OrthoDB" id="2456403at2"/>
<evidence type="ECO:0000313" key="2">
    <source>
        <dbReference type="EMBL" id="TDW26051.1"/>
    </source>
</evidence>
<name>A0A4R8A848_9FIRM</name>
<feature type="transmembrane region" description="Helical" evidence="1">
    <location>
        <begin position="7"/>
        <end position="28"/>
    </location>
</feature>
<feature type="transmembrane region" description="Helical" evidence="1">
    <location>
        <begin position="34"/>
        <end position="56"/>
    </location>
</feature>
<protein>
    <submittedName>
        <fullName evidence="2">Uncharacterized membrane protein HdeD (DUF308 family)</fullName>
    </submittedName>
</protein>
<dbReference type="PANTHER" id="PTHR34989:SF1">
    <property type="entry name" value="PROTEIN HDED"/>
    <property type="match status" value="1"/>
</dbReference>
<dbReference type="InterPro" id="IPR005325">
    <property type="entry name" value="DUF308_memb"/>
</dbReference>
<feature type="transmembrane region" description="Helical" evidence="1">
    <location>
        <begin position="124"/>
        <end position="144"/>
    </location>
</feature>
<dbReference type="AlphaFoldDB" id="A0A4R8A848"/>
<feature type="transmembrane region" description="Helical" evidence="1">
    <location>
        <begin position="150"/>
        <end position="173"/>
    </location>
</feature>
<dbReference type="GO" id="GO:0005886">
    <property type="term" value="C:plasma membrane"/>
    <property type="evidence" value="ECO:0007669"/>
    <property type="project" value="TreeGrafter"/>
</dbReference>
<comment type="caution">
    <text evidence="2">The sequence shown here is derived from an EMBL/GenBank/DDBJ whole genome shotgun (WGS) entry which is preliminary data.</text>
</comment>
<evidence type="ECO:0000256" key="1">
    <source>
        <dbReference type="SAM" id="Phobius"/>
    </source>
</evidence>
<dbReference type="EMBL" id="SODD01000002">
    <property type="protein sequence ID" value="TDW26051.1"/>
    <property type="molecule type" value="Genomic_DNA"/>
</dbReference>